<evidence type="ECO:0000256" key="1">
    <source>
        <dbReference type="SAM" id="Phobius"/>
    </source>
</evidence>
<name>A0A2M7BSV2_9BACT</name>
<keyword evidence="1" id="KW-0812">Transmembrane</keyword>
<evidence type="ECO:0000313" key="2">
    <source>
        <dbReference type="EMBL" id="PIV08568.1"/>
    </source>
</evidence>
<dbReference type="EMBL" id="PEVA01000083">
    <property type="protein sequence ID" value="PIV08568.1"/>
    <property type="molecule type" value="Genomic_DNA"/>
</dbReference>
<proteinExistence type="predicted"/>
<dbReference type="AlphaFoldDB" id="A0A2M7BSV2"/>
<gene>
    <name evidence="2" type="ORF">COS52_01990</name>
</gene>
<keyword evidence="1" id="KW-0472">Membrane</keyword>
<feature type="transmembrane region" description="Helical" evidence="1">
    <location>
        <begin position="215"/>
        <end position="237"/>
    </location>
</feature>
<reference evidence="3" key="1">
    <citation type="submission" date="2017-09" db="EMBL/GenBank/DDBJ databases">
        <title>Depth-based differentiation of microbial function through sediment-hosted aquifers and enrichment of novel symbionts in the deep terrestrial subsurface.</title>
        <authorList>
            <person name="Probst A.J."/>
            <person name="Ladd B."/>
            <person name="Jarett J.K."/>
            <person name="Geller-Mcgrath D.E."/>
            <person name="Sieber C.M.K."/>
            <person name="Emerson J.B."/>
            <person name="Anantharaman K."/>
            <person name="Thomas B.C."/>
            <person name="Malmstrom R."/>
            <person name="Stieglmeier M."/>
            <person name="Klingl A."/>
            <person name="Woyke T."/>
            <person name="Ryan C.M."/>
            <person name="Banfield J.F."/>
        </authorList>
    </citation>
    <scope>NUCLEOTIDE SEQUENCE [LARGE SCALE GENOMIC DNA]</scope>
</reference>
<dbReference type="Proteomes" id="UP000230119">
    <property type="component" value="Unassembled WGS sequence"/>
</dbReference>
<comment type="caution">
    <text evidence="2">The sequence shown here is derived from an EMBL/GenBank/DDBJ whole genome shotgun (WGS) entry which is preliminary data.</text>
</comment>
<organism evidence="2 3">
    <name type="scientific">Candidatus Roizmanbacteria bacterium CG03_land_8_20_14_0_80_39_12</name>
    <dbReference type="NCBI Taxonomy" id="1974847"/>
    <lineage>
        <taxon>Bacteria</taxon>
        <taxon>Candidatus Roizmaniibacteriota</taxon>
    </lineage>
</organism>
<accession>A0A2M7BSV2</accession>
<sequence>PPKEELPEGENERFAIYGYTSPHASVKIQSPIYGETKADSEGLFEFKYLFLALFREDLCIVAQDTENRSTPPLCIPPPEPYANKRIGPVLLPPSTSISSGNAYIGDSVTLTGQTIPNADVKLSMFTDELQQNKKLTLIPEAYAYTLPQLSLTSNKKGEYSLTLPTASSQFMRMFTRTLYDGNSTPKSLTLILDIFPLWMVLFKFFASFWSVLKAHIIEIIILTQLYFLLMYFLRHFFRPDYISLHRRRALAVIHGEMTLLPHEIMMKKEMRLALRRVSIILK</sequence>
<keyword evidence="1" id="KW-1133">Transmembrane helix</keyword>
<evidence type="ECO:0000313" key="3">
    <source>
        <dbReference type="Proteomes" id="UP000230119"/>
    </source>
</evidence>
<feature type="non-terminal residue" evidence="2">
    <location>
        <position position="1"/>
    </location>
</feature>
<protein>
    <submittedName>
        <fullName evidence="2">Uncharacterized protein</fullName>
    </submittedName>
</protein>